<organism evidence="3 4">
    <name type="scientific">Lautropia dentalis</name>
    <dbReference type="NCBI Taxonomy" id="2490857"/>
    <lineage>
        <taxon>Bacteria</taxon>
        <taxon>Pseudomonadati</taxon>
        <taxon>Pseudomonadota</taxon>
        <taxon>Betaproteobacteria</taxon>
        <taxon>Burkholderiales</taxon>
        <taxon>Burkholderiaceae</taxon>
        <taxon>Lautropia</taxon>
    </lineage>
</organism>
<gene>
    <name evidence="3" type="ORF">EHV23_11575</name>
</gene>
<evidence type="ECO:0000256" key="1">
    <source>
        <dbReference type="SAM" id="MobiDB-lite"/>
    </source>
</evidence>
<dbReference type="AlphaFoldDB" id="A0A426FMV8"/>
<protein>
    <recommendedName>
        <fullName evidence="5">SH3 domain-containing protein</fullName>
    </recommendedName>
</protein>
<keyword evidence="4" id="KW-1185">Reference proteome</keyword>
<keyword evidence="2" id="KW-0732">Signal</keyword>
<sequence length="226" mass="23659">MNVRQNVALALLAGSLLMVAGTAGAAAKVEEATSRSPGSAAQQAPAAARGAGARGAADDTPSGPMTPSETLGPASKGNAAASKPADTSRKARVPGMARYRSIGHDDVVMFDAPSDKAKKLYQAPHGMPVEIIAVLQGWVKVRDMQGDIAWVQRDDLSDRRTVIATTTATMLREPDQAAMPWFDAARGVVFELEGDALKPVDDKGFVRVHHADGQSGYVEAGQLWGI</sequence>
<feature type="compositionally biased region" description="Low complexity" evidence="1">
    <location>
        <begin position="34"/>
        <end position="55"/>
    </location>
</feature>
<feature type="chain" id="PRO_5019212142" description="SH3 domain-containing protein" evidence="2">
    <location>
        <begin position="26"/>
        <end position="226"/>
    </location>
</feature>
<name>A0A426FMV8_9BURK</name>
<accession>A0A426FMV8</accession>
<dbReference type="EMBL" id="RRUE01000002">
    <property type="protein sequence ID" value="RRN44016.1"/>
    <property type="molecule type" value="Genomic_DNA"/>
</dbReference>
<dbReference type="Gene3D" id="2.30.30.40">
    <property type="entry name" value="SH3 Domains"/>
    <property type="match status" value="1"/>
</dbReference>
<reference evidence="3 4" key="1">
    <citation type="submission" date="2018-11" db="EMBL/GenBank/DDBJ databases">
        <title>Genome sequencing of Lautropia sp. KCOM 2505 (= ChDC F240).</title>
        <authorList>
            <person name="Kook J.-K."/>
            <person name="Park S.-N."/>
            <person name="Lim Y.K."/>
        </authorList>
    </citation>
    <scope>NUCLEOTIDE SEQUENCE [LARGE SCALE GENOMIC DNA]</scope>
    <source>
        <strain evidence="3 4">KCOM 2505</strain>
    </source>
</reference>
<dbReference type="Proteomes" id="UP000270261">
    <property type="component" value="Unassembled WGS sequence"/>
</dbReference>
<evidence type="ECO:0008006" key="5">
    <source>
        <dbReference type="Google" id="ProtNLM"/>
    </source>
</evidence>
<comment type="caution">
    <text evidence="3">The sequence shown here is derived from an EMBL/GenBank/DDBJ whole genome shotgun (WGS) entry which is preliminary data.</text>
</comment>
<evidence type="ECO:0000313" key="3">
    <source>
        <dbReference type="EMBL" id="RRN44016.1"/>
    </source>
</evidence>
<evidence type="ECO:0000256" key="2">
    <source>
        <dbReference type="SAM" id="SignalP"/>
    </source>
</evidence>
<evidence type="ECO:0000313" key="4">
    <source>
        <dbReference type="Proteomes" id="UP000270261"/>
    </source>
</evidence>
<feature type="signal peptide" evidence="2">
    <location>
        <begin position="1"/>
        <end position="25"/>
    </location>
</feature>
<proteinExistence type="predicted"/>
<dbReference type="RefSeq" id="WP_125096215.1">
    <property type="nucleotide sequence ID" value="NZ_RRUE01000002.1"/>
</dbReference>
<dbReference type="OrthoDB" id="5297720at2"/>
<feature type="region of interest" description="Disordered" evidence="1">
    <location>
        <begin position="33"/>
        <end position="94"/>
    </location>
</feature>
<dbReference type="InterPro" id="IPR010466">
    <property type="entry name" value="DUF1058"/>
</dbReference>
<dbReference type="Pfam" id="PF06347">
    <property type="entry name" value="SH3_4"/>
    <property type="match status" value="1"/>
</dbReference>